<dbReference type="AlphaFoldDB" id="A0A2L2YGI4"/>
<accession>A0A2L2YGI4</accession>
<protein>
    <submittedName>
        <fullName evidence="2">Mariner Mos1 transposase</fullName>
    </submittedName>
</protein>
<dbReference type="Gene3D" id="1.10.10.1450">
    <property type="match status" value="1"/>
</dbReference>
<proteinExistence type="evidence at transcript level"/>
<evidence type="ECO:0000259" key="1">
    <source>
        <dbReference type="Pfam" id="PF17906"/>
    </source>
</evidence>
<dbReference type="EMBL" id="IAAA01023450">
    <property type="protein sequence ID" value="LAA06470.1"/>
    <property type="molecule type" value="mRNA"/>
</dbReference>
<evidence type="ECO:0000313" key="2">
    <source>
        <dbReference type="EMBL" id="LAA06470.1"/>
    </source>
</evidence>
<feature type="domain" description="Mos1 transposase HTH" evidence="1">
    <location>
        <begin position="8"/>
        <end position="57"/>
    </location>
</feature>
<dbReference type="Pfam" id="PF17906">
    <property type="entry name" value="HTH_48"/>
    <property type="match status" value="1"/>
</dbReference>
<sequence length="64" mass="7731">MSNFVVNKQHFREVLWFCFNWKKSAAKAHRMFVEVSVDNAPTDKSCREWFRRFKNGECRMVNGE</sequence>
<organism evidence="2">
    <name type="scientific">Parasteatoda tepidariorum</name>
    <name type="common">Common house spider</name>
    <name type="synonym">Achaearanea tepidariorum</name>
    <dbReference type="NCBI Taxonomy" id="114398"/>
    <lineage>
        <taxon>Eukaryota</taxon>
        <taxon>Metazoa</taxon>
        <taxon>Ecdysozoa</taxon>
        <taxon>Arthropoda</taxon>
        <taxon>Chelicerata</taxon>
        <taxon>Arachnida</taxon>
        <taxon>Araneae</taxon>
        <taxon>Araneomorphae</taxon>
        <taxon>Entelegynae</taxon>
        <taxon>Araneoidea</taxon>
        <taxon>Theridiidae</taxon>
        <taxon>Parasteatoda</taxon>
    </lineage>
</organism>
<dbReference type="InterPro" id="IPR041426">
    <property type="entry name" value="Mos1_HTH"/>
</dbReference>
<reference evidence="2" key="1">
    <citation type="journal article" date="2016" name="Mol. Ecol. Resour.">
        <title>Evaluation of the impact of RNA preservation methods of spiders for de novo transcriptome assembly.</title>
        <authorList>
            <person name="Kono N."/>
            <person name="Nakamura H."/>
            <person name="Ito Y."/>
            <person name="Tomita M."/>
            <person name="Arakawa K."/>
        </authorList>
    </citation>
    <scope>NUCLEOTIDE SEQUENCE</scope>
    <source>
        <tissue evidence="2">Whole body</tissue>
    </source>
</reference>
<name>A0A2L2YGI4_PARTP</name>